<dbReference type="RefSeq" id="WP_123957926.1">
    <property type="nucleotide sequence ID" value="NZ_CP017758.1"/>
</dbReference>
<evidence type="ECO:0000313" key="2">
    <source>
        <dbReference type="EMBL" id="AQV96405.1"/>
    </source>
</evidence>
<keyword evidence="1" id="KW-0175">Coiled coil</keyword>
<dbReference type="AlphaFoldDB" id="A0A1U9UW87"/>
<protein>
    <submittedName>
        <fullName evidence="2">Uncharacterized protein</fullName>
    </submittedName>
</protein>
<proteinExistence type="predicted"/>
<organism evidence="2 3">
    <name type="scientific">Cupriavidus necator</name>
    <name type="common">Alcaligenes eutrophus</name>
    <name type="synonym">Ralstonia eutropha</name>
    <dbReference type="NCBI Taxonomy" id="106590"/>
    <lineage>
        <taxon>Bacteria</taxon>
        <taxon>Pseudomonadati</taxon>
        <taxon>Pseudomonadota</taxon>
        <taxon>Betaproteobacteria</taxon>
        <taxon>Burkholderiales</taxon>
        <taxon>Burkholderiaceae</taxon>
        <taxon>Cupriavidus</taxon>
    </lineage>
</organism>
<evidence type="ECO:0000256" key="1">
    <source>
        <dbReference type="SAM" id="Coils"/>
    </source>
</evidence>
<dbReference type="KEGG" id="cuh:BJN34_21285"/>
<reference evidence="3" key="1">
    <citation type="submission" date="2017-02" db="EMBL/GenBank/DDBJ databases">
        <title>Complete genome sequence of Cupriavidus necator strain NH9, a 3-chlorobenzoate degrader.</title>
        <authorList>
            <person name="Moriuchi R."/>
            <person name="Dohra H."/>
            <person name="Ogawa N."/>
        </authorList>
    </citation>
    <scope>NUCLEOTIDE SEQUENCE [LARGE SCALE GENOMIC DNA]</scope>
    <source>
        <strain evidence="3">NH9</strain>
    </source>
</reference>
<name>A0A1U9UW87_CUPNE</name>
<feature type="coiled-coil region" evidence="1">
    <location>
        <begin position="1"/>
        <end position="28"/>
    </location>
</feature>
<dbReference type="Proteomes" id="UP000189627">
    <property type="component" value="Chromosome 2"/>
</dbReference>
<dbReference type="EMBL" id="CP017758">
    <property type="protein sequence ID" value="AQV96405.1"/>
    <property type="molecule type" value="Genomic_DNA"/>
</dbReference>
<gene>
    <name evidence="2" type="ORF">BJN34_21285</name>
</gene>
<accession>A0A1U9UW87</accession>
<sequence length="254" mass="27704">MQQELDMLVEAAEELKNLKETLAQQQDASVRIKAFSALLERVTEQVSRIPAGLAAILDRAGIAEEKLVAAAAQVVALRESVPEIVARIERSDVGRSIEVLSASITESRAEFQGFREMVSHLEAITRQLQTASESGAQKFADQLQQSLKAYEKTTTQVAALRAELEARFEAVQVRVDASGGSMLTAMANQSKVLDALRSAGEGQVKLMQQLTGHIVKLRNDEIEKLRADIGKIASKVEKQASALEVLSKKKGFTF</sequence>
<evidence type="ECO:0000313" key="3">
    <source>
        <dbReference type="Proteomes" id="UP000189627"/>
    </source>
</evidence>